<dbReference type="GO" id="GO:0030677">
    <property type="term" value="C:ribonuclease P complex"/>
    <property type="evidence" value="ECO:0007669"/>
    <property type="project" value="TreeGrafter"/>
</dbReference>
<evidence type="ECO:0000256" key="6">
    <source>
        <dbReference type="ARBA" id="ARBA00022884"/>
    </source>
</evidence>
<evidence type="ECO:0000313" key="10">
    <source>
        <dbReference type="Proteomes" id="UP000007113"/>
    </source>
</evidence>
<dbReference type="GO" id="GO:0004526">
    <property type="term" value="F:ribonuclease P activity"/>
    <property type="evidence" value="ECO:0007669"/>
    <property type="project" value="UniProtKB-UniRule"/>
</dbReference>
<comment type="similarity">
    <text evidence="7">Belongs to the RnpA family.</text>
</comment>
<dbReference type="PANTHER" id="PTHR33992:SF1">
    <property type="entry name" value="RIBONUCLEASE P PROTEIN COMPONENT"/>
    <property type="match status" value="1"/>
</dbReference>
<dbReference type="HOGENOM" id="CLU_1545460_0_0_0"/>
<dbReference type="SUPFAM" id="SSF54211">
    <property type="entry name" value="Ribosomal protein S5 domain 2-like"/>
    <property type="match status" value="1"/>
</dbReference>
<reference evidence="9 10" key="1">
    <citation type="submission" date="2011-11" db="EMBL/GenBank/DDBJ databases">
        <title>Complete sequence of Granulicella mallensis MP5ACTX8.</title>
        <authorList>
            <consortium name="US DOE Joint Genome Institute"/>
            <person name="Lucas S."/>
            <person name="Copeland A."/>
            <person name="Lapidus A."/>
            <person name="Cheng J.-F."/>
            <person name="Goodwin L."/>
            <person name="Pitluck S."/>
            <person name="Peters L."/>
            <person name="Lu M."/>
            <person name="Detter J.C."/>
            <person name="Han C."/>
            <person name="Tapia R."/>
            <person name="Land M."/>
            <person name="Hauser L."/>
            <person name="Kyrpides N."/>
            <person name="Ivanova N."/>
            <person name="Mikhailova N."/>
            <person name="Pagani I."/>
            <person name="Rawat S."/>
            <person name="Mannisto M."/>
            <person name="Haggblom M."/>
            <person name="Woyke T."/>
        </authorList>
    </citation>
    <scope>NUCLEOTIDE SEQUENCE [LARGE SCALE GENOMIC DNA]</scope>
    <source>
        <strain evidence="10">ATCC BAA-1857 / DSM 23137 / MP5ACTX8</strain>
    </source>
</reference>
<accession>G8NZQ5</accession>
<evidence type="ECO:0000256" key="5">
    <source>
        <dbReference type="ARBA" id="ARBA00022801"/>
    </source>
</evidence>
<evidence type="ECO:0000256" key="3">
    <source>
        <dbReference type="ARBA" id="ARBA00022722"/>
    </source>
</evidence>
<dbReference type="KEGG" id="gma:AciX8_4906"/>
<dbReference type="Gene3D" id="3.30.230.10">
    <property type="match status" value="1"/>
</dbReference>
<evidence type="ECO:0000256" key="1">
    <source>
        <dbReference type="ARBA" id="ARBA00002663"/>
    </source>
</evidence>
<dbReference type="HAMAP" id="MF_00227">
    <property type="entry name" value="RNase_P"/>
    <property type="match status" value="1"/>
</dbReference>
<dbReference type="InterPro" id="IPR020539">
    <property type="entry name" value="RNase_P_CS"/>
</dbReference>
<dbReference type="AlphaFoldDB" id="G8NZQ5"/>
<evidence type="ECO:0000313" key="9">
    <source>
        <dbReference type="EMBL" id="AEU39175.1"/>
    </source>
</evidence>
<gene>
    <name evidence="7" type="primary">rnpA</name>
    <name evidence="9" type="ordered locus">AciX8_4906</name>
</gene>
<dbReference type="eggNOG" id="COG0594">
    <property type="taxonomic scope" value="Bacteria"/>
</dbReference>
<dbReference type="GO" id="GO:0001682">
    <property type="term" value="P:tRNA 5'-leader removal"/>
    <property type="evidence" value="ECO:0007669"/>
    <property type="project" value="UniProtKB-UniRule"/>
</dbReference>
<dbReference type="InterPro" id="IPR020568">
    <property type="entry name" value="Ribosomal_Su5_D2-typ_SF"/>
</dbReference>
<evidence type="ECO:0000256" key="8">
    <source>
        <dbReference type="NCBIfam" id="TIGR00188"/>
    </source>
</evidence>
<keyword evidence="5 7" id="KW-0378">Hydrolase</keyword>
<proteinExistence type="inferred from homology"/>
<name>G8NZQ5_GRAMM</name>
<protein>
    <recommendedName>
        <fullName evidence="7 8">Ribonuclease P protein component</fullName>
        <shortName evidence="7">RNase P protein</shortName>
        <shortName evidence="7">RNaseP protein</shortName>
        <ecNumber evidence="7 8">3.1.26.5</ecNumber>
    </recommendedName>
    <alternativeName>
        <fullName evidence="7">Protein C5</fullName>
    </alternativeName>
</protein>
<evidence type="ECO:0000256" key="4">
    <source>
        <dbReference type="ARBA" id="ARBA00022759"/>
    </source>
</evidence>
<dbReference type="PROSITE" id="PS00648">
    <property type="entry name" value="RIBONUCLEASE_P"/>
    <property type="match status" value="1"/>
</dbReference>
<dbReference type="EC" id="3.1.26.5" evidence="7 8"/>
<dbReference type="InterPro" id="IPR000100">
    <property type="entry name" value="RNase_P"/>
</dbReference>
<dbReference type="STRING" id="682795.AciX8_4906"/>
<comment type="subunit">
    <text evidence="7">Consists of a catalytic RNA component (M1 or rnpB) and a protein subunit.</text>
</comment>
<keyword evidence="4 7" id="KW-0255">Endonuclease</keyword>
<keyword evidence="2 7" id="KW-0819">tRNA processing</keyword>
<comment type="function">
    <text evidence="1 7">RNaseP catalyzes the removal of the 5'-leader sequence from pre-tRNA to produce the mature 5'-terminus. It can also cleave other RNA substrates such as 4.5S RNA. The protein component plays an auxiliary but essential role in vivo by binding to the 5'-leader sequence and broadening the substrate specificity of the ribozyme.</text>
</comment>
<evidence type="ECO:0000256" key="2">
    <source>
        <dbReference type="ARBA" id="ARBA00022694"/>
    </source>
</evidence>
<dbReference type="GO" id="GO:0000049">
    <property type="term" value="F:tRNA binding"/>
    <property type="evidence" value="ECO:0007669"/>
    <property type="project" value="UniProtKB-UniRule"/>
</dbReference>
<dbReference type="EMBL" id="CP003130">
    <property type="protein sequence ID" value="AEU39175.1"/>
    <property type="molecule type" value="Genomic_DNA"/>
</dbReference>
<dbReference type="NCBIfam" id="TIGR00188">
    <property type="entry name" value="rnpA"/>
    <property type="match status" value="1"/>
</dbReference>
<dbReference type="Pfam" id="PF00825">
    <property type="entry name" value="Ribonuclease_P"/>
    <property type="match status" value="1"/>
</dbReference>
<dbReference type="GO" id="GO:0042781">
    <property type="term" value="F:3'-tRNA processing endoribonuclease activity"/>
    <property type="evidence" value="ECO:0007669"/>
    <property type="project" value="TreeGrafter"/>
</dbReference>
<keyword evidence="3 7" id="KW-0540">Nuclease</keyword>
<dbReference type="PANTHER" id="PTHR33992">
    <property type="entry name" value="RIBONUCLEASE P PROTEIN COMPONENT"/>
    <property type="match status" value="1"/>
</dbReference>
<dbReference type="InterPro" id="IPR014721">
    <property type="entry name" value="Ribsml_uS5_D2-typ_fold_subgr"/>
</dbReference>
<keyword evidence="10" id="KW-1185">Reference proteome</keyword>
<dbReference type="Proteomes" id="UP000007113">
    <property type="component" value="Chromosome"/>
</dbReference>
<comment type="catalytic activity">
    <reaction evidence="7">
        <text>Endonucleolytic cleavage of RNA, removing 5'-extranucleotides from tRNA precursor.</text>
        <dbReference type="EC" id="3.1.26.5"/>
    </reaction>
</comment>
<keyword evidence="6 7" id="KW-0694">RNA-binding</keyword>
<sequence>MCVWTRVSCDSLLAFAFAFLVVIPSAVRNLLPARAGTSFAMPTPFPHRLRKHADYQIVYKAARKQFGKQIAYFHAPRPAERRSDTPGPRIGLTVPKALGKAVDRNRIKRRLREAVRHALPLLTAPVDVILHPKRSVIDADFAVLEREVSVIFRSVQAAAERASAKKTNEAKPQ</sequence>
<organism evidence="9 10">
    <name type="scientific">Granulicella mallensis (strain ATCC BAA-1857 / DSM 23137 / MP5ACTX8)</name>
    <dbReference type="NCBI Taxonomy" id="682795"/>
    <lineage>
        <taxon>Bacteria</taxon>
        <taxon>Pseudomonadati</taxon>
        <taxon>Acidobacteriota</taxon>
        <taxon>Terriglobia</taxon>
        <taxon>Terriglobales</taxon>
        <taxon>Acidobacteriaceae</taxon>
        <taxon>Granulicella</taxon>
    </lineage>
</organism>
<evidence type="ECO:0000256" key="7">
    <source>
        <dbReference type="HAMAP-Rule" id="MF_00227"/>
    </source>
</evidence>